<accession>A0ABS3K8V6</accession>
<dbReference type="RefSeq" id="WP_207444682.1">
    <property type="nucleotide sequence ID" value="NZ_CP061091.1"/>
</dbReference>
<evidence type="ECO:0000313" key="3">
    <source>
        <dbReference type="Proteomes" id="UP001518990"/>
    </source>
</evidence>
<keyword evidence="2" id="KW-0808">Transferase</keyword>
<dbReference type="PANTHER" id="PTHR11138:SF5">
    <property type="entry name" value="METHIONYL-TRNA FORMYLTRANSFERASE, MITOCHONDRIAL"/>
    <property type="match status" value="1"/>
</dbReference>
<evidence type="ECO:0000313" key="2">
    <source>
        <dbReference type="EMBL" id="MBO1073053.1"/>
    </source>
</evidence>
<organism evidence="2 3">
    <name type="scientific">Roseomonas marmotae</name>
    <dbReference type="NCBI Taxonomy" id="2768161"/>
    <lineage>
        <taxon>Bacteria</taxon>
        <taxon>Pseudomonadati</taxon>
        <taxon>Pseudomonadota</taxon>
        <taxon>Alphaproteobacteria</taxon>
        <taxon>Acetobacterales</taxon>
        <taxon>Roseomonadaceae</taxon>
        <taxon>Roseomonas</taxon>
    </lineage>
</organism>
<dbReference type="InterPro" id="IPR036477">
    <property type="entry name" value="Formyl_transf_N_sf"/>
</dbReference>
<dbReference type="EMBL" id="JACTNF010000001">
    <property type="protein sequence ID" value="MBO1073053.1"/>
    <property type="molecule type" value="Genomic_DNA"/>
</dbReference>
<dbReference type="PANTHER" id="PTHR11138">
    <property type="entry name" value="METHIONYL-TRNA FORMYLTRANSFERASE"/>
    <property type="match status" value="1"/>
</dbReference>
<dbReference type="GO" id="GO:0016740">
    <property type="term" value="F:transferase activity"/>
    <property type="evidence" value="ECO:0007669"/>
    <property type="project" value="UniProtKB-KW"/>
</dbReference>
<dbReference type="CDD" id="cd08369">
    <property type="entry name" value="FMT_core"/>
    <property type="match status" value="1"/>
</dbReference>
<gene>
    <name evidence="2" type="ORF">IAI60_00350</name>
</gene>
<protein>
    <submittedName>
        <fullName evidence="2">Formyl transferase</fullName>
    </submittedName>
</protein>
<dbReference type="Proteomes" id="UP001518990">
    <property type="component" value="Unassembled WGS sequence"/>
</dbReference>
<feature type="domain" description="Formyl transferase N-terminal" evidence="1">
    <location>
        <begin position="101"/>
        <end position="213"/>
    </location>
</feature>
<dbReference type="InterPro" id="IPR002376">
    <property type="entry name" value="Formyl_transf_N"/>
</dbReference>
<dbReference type="Gene3D" id="3.40.50.12230">
    <property type="match status" value="1"/>
</dbReference>
<evidence type="ECO:0000259" key="1">
    <source>
        <dbReference type="Pfam" id="PF00551"/>
    </source>
</evidence>
<reference evidence="2 3" key="1">
    <citation type="submission" date="2020-09" db="EMBL/GenBank/DDBJ databases">
        <title>Roseomonas.</title>
        <authorList>
            <person name="Zhu W."/>
        </authorList>
    </citation>
    <scope>NUCLEOTIDE SEQUENCE [LARGE SCALE GENOMIC DNA]</scope>
    <source>
        <strain evidence="2 3">1311</strain>
    </source>
</reference>
<dbReference type="Pfam" id="PF00551">
    <property type="entry name" value="Formyl_trans_N"/>
    <property type="match status" value="1"/>
</dbReference>
<dbReference type="SUPFAM" id="SSF53328">
    <property type="entry name" value="Formyltransferase"/>
    <property type="match status" value="1"/>
</dbReference>
<proteinExistence type="predicted"/>
<keyword evidence="3" id="KW-1185">Reference proteome</keyword>
<sequence>MRIALFTMDSAISAEAVLALARSLDGQIVLIGRSDPYRPAAGGGLGQLRRHWRRSGWRILPFLLLSYVLPQALGRLRRACGGGALSQWAQAQRIPLLEVAEVNGEATRQALRAARPDLILSFHFDQIFDDAVLAVAPMGGINLHPALLPRHRGPLPTFWAMLEEPPAFGVTLHRIAARIDAGTILARRAVPLPPGTSAATAARLLHEEGVALVRSAIAALARGSPLPEQNPEPLPYCPFPPTALLRSAARRGRHLVGWADLSAALTAPTG</sequence>
<comment type="caution">
    <text evidence="2">The sequence shown here is derived from an EMBL/GenBank/DDBJ whole genome shotgun (WGS) entry which is preliminary data.</text>
</comment>
<name>A0ABS3K8V6_9PROT</name>